<sequence length="411" mass="45917">MSTIRDPRQGPLSGMALLPFQFRPSYTPPQIAERCLTIVHKEEEEWNNGCGGFKDDQLNPFESVGIKVLRPEDLPDDKLRAVQIADQPPADEHLQVKTRFTSVVKPCDETTTSLPELSDETLASVIDMNCCGMRDSGVLVFRACWNGIEVFIKLYPLPEAMLQFESEKTAYTAFRNAYEKAPKCLPICYGWRRNPSPLFPDVDPQAESVIIMLEYLRGEPVTSESIKEPIVFDALEALAAVHLAGVIHMDVKPEHFLIVRDVGNRSSSDDPAHSDEQLGYKVVIIDFDCSDLPLGIPWAWGGRWRRHGTCFSICVPGYERVRELRDCRTPSAALSYSWSLRIAVSRYQLMLTAALCIELAAGDKRATGSSALPNERRTSTNSPGSTGRFSNPNAADDQWVPTPLSHRPKLH</sequence>
<dbReference type="RefSeq" id="XP_040627353.1">
    <property type="nucleotide sequence ID" value="XM_040768829.1"/>
</dbReference>
<accession>M5FSL1</accession>
<feature type="compositionally biased region" description="Polar residues" evidence="1">
    <location>
        <begin position="379"/>
        <end position="393"/>
    </location>
</feature>
<evidence type="ECO:0008006" key="4">
    <source>
        <dbReference type="Google" id="ProtNLM"/>
    </source>
</evidence>
<organism evidence="2 3">
    <name type="scientific">Dacryopinax primogenitus (strain DJM 731)</name>
    <name type="common">Brown rot fungus</name>
    <dbReference type="NCBI Taxonomy" id="1858805"/>
    <lineage>
        <taxon>Eukaryota</taxon>
        <taxon>Fungi</taxon>
        <taxon>Dikarya</taxon>
        <taxon>Basidiomycota</taxon>
        <taxon>Agaricomycotina</taxon>
        <taxon>Dacrymycetes</taxon>
        <taxon>Dacrymycetales</taxon>
        <taxon>Dacrymycetaceae</taxon>
        <taxon>Dacryopinax</taxon>
    </lineage>
</organism>
<dbReference type="PANTHER" id="PTHR37171:SF1">
    <property type="entry name" value="SERINE_THREONINE-PROTEIN KINASE YRZF-RELATED"/>
    <property type="match status" value="1"/>
</dbReference>
<dbReference type="InterPro" id="IPR052396">
    <property type="entry name" value="Meiotic_Drive_Suppr_Kinase"/>
</dbReference>
<dbReference type="AlphaFoldDB" id="M5FSL1"/>
<feature type="region of interest" description="Disordered" evidence="1">
    <location>
        <begin position="367"/>
        <end position="411"/>
    </location>
</feature>
<dbReference type="EMBL" id="JH795867">
    <property type="protein sequence ID" value="EJU00456.1"/>
    <property type="molecule type" value="Genomic_DNA"/>
</dbReference>
<keyword evidence="3" id="KW-1185">Reference proteome</keyword>
<evidence type="ECO:0000313" key="2">
    <source>
        <dbReference type="EMBL" id="EJU00456.1"/>
    </source>
</evidence>
<dbReference type="SUPFAM" id="SSF56112">
    <property type="entry name" value="Protein kinase-like (PK-like)"/>
    <property type="match status" value="1"/>
</dbReference>
<dbReference type="PANTHER" id="PTHR37171">
    <property type="entry name" value="SERINE/THREONINE-PROTEIN KINASE YRZF-RELATED"/>
    <property type="match status" value="1"/>
</dbReference>
<dbReference type="Proteomes" id="UP000030653">
    <property type="component" value="Unassembled WGS sequence"/>
</dbReference>
<dbReference type="OrthoDB" id="4185642at2759"/>
<dbReference type="STRING" id="1858805.M5FSL1"/>
<dbReference type="Gene3D" id="1.10.510.10">
    <property type="entry name" value="Transferase(Phosphotransferase) domain 1"/>
    <property type="match status" value="1"/>
</dbReference>
<name>M5FSL1_DACPD</name>
<reference evidence="2 3" key="1">
    <citation type="journal article" date="2012" name="Science">
        <title>The Paleozoic origin of enzymatic lignin decomposition reconstructed from 31 fungal genomes.</title>
        <authorList>
            <person name="Floudas D."/>
            <person name="Binder M."/>
            <person name="Riley R."/>
            <person name="Barry K."/>
            <person name="Blanchette R.A."/>
            <person name="Henrissat B."/>
            <person name="Martinez A.T."/>
            <person name="Otillar R."/>
            <person name="Spatafora J.W."/>
            <person name="Yadav J.S."/>
            <person name="Aerts A."/>
            <person name="Benoit I."/>
            <person name="Boyd A."/>
            <person name="Carlson A."/>
            <person name="Copeland A."/>
            <person name="Coutinho P.M."/>
            <person name="de Vries R.P."/>
            <person name="Ferreira P."/>
            <person name="Findley K."/>
            <person name="Foster B."/>
            <person name="Gaskell J."/>
            <person name="Glotzer D."/>
            <person name="Gorecki P."/>
            <person name="Heitman J."/>
            <person name="Hesse C."/>
            <person name="Hori C."/>
            <person name="Igarashi K."/>
            <person name="Jurgens J.A."/>
            <person name="Kallen N."/>
            <person name="Kersten P."/>
            <person name="Kohler A."/>
            <person name="Kuees U."/>
            <person name="Kumar T.K.A."/>
            <person name="Kuo A."/>
            <person name="LaButti K."/>
            <person name="Larrondo L.F."/>
            <person name="Lindquist E."/>
            <person name="Ling A."/>
            <person name="Lombard V."/>
            <person name="Lucas S."/>
            <person name="Lundell T."/>
            <person name="Martin R."/>
            <person name="McLaughlin D.J."/>
            <person name="Morgenstern I."/>
            <person name="Morin E."/>
            <person name="Murat C."/>
            <person name="Nagy L.G."/>
            <person name="Nolan M."/>
            <person name="Ohm R.A."/>
            <person name="Patyshakuliyeva A."/>
            <person name="Rokas A."/>
            <person name="Ruiz-Duenas F.J."/>
            <person name="Sabat G."/>
            <person name="Salamov A."/>
            <person name="Samejima M."/>
            <person name="Schmutz J."/>
            <person name="Slot J.C."/>
            <person name="St John F."/>
            <person name="Stenlid J."/>
            <person name="Sun H."/>
            <person name="Sun S."/>
            <person name="Syed K."/>
            <person name="Tsang A."/>
            <person name="Wiebenga A."/>
            <person name="Young D."/>
            <person name="Pisabarro A."/>
            <person name="Eastwood D.C."/>
            <person name="Martin F."/>
            <person name="Cullen D."/>
            <person name="Grigoriev I.V."/>
            <person name="Hibbett D.S."/>
        </authorList>
    </citation>
    <scope>NUCLEOTIDE SEQUENCE [LARGE SCALE GENOMIC DNA]</scope>
    <source>
        <strain evidence="2 3">DJM-731 SS1</strain>
    </source>
</reference>
<protein>
    <recommendedName>
        <fullName evidence="4">Protein kinase domain-containing protein</fullName>
    </recommendedName>
</protein>
<evidence type="ECO:0000256" key="1">
    <source>
        <dbReference type="SAM" id="MobiDB-lite"/>
    </source>
</evidence>
<evidence type="ECO:0000313" key="3">
    <source>
        <dbReference type="Proteomes" id="UP000030653"/>
    </source>
</evidence>
<proteinExistence type="predicted"/>
<gene>
    <name evidence="2" type="ORF">DACRYDRAFT_109173</name>
</gene>
<dbReference type="HOGENOM" id="CLU_669058_0_0_1"/>
<dbReference type="GeneID" id="63683891"/>
<dbReference type="InterPro" id="IPR011009">
    <property type="entry name" value="Kinase-like_dom_sf"/>
</dbReference>